<reference evidence="4 5" key="1">
    <citation type="submission" date="2016-11" db="EMBL/GenBank/DDBJ databases">
        <authorList>
            <person name="Varghese N."/>
            <person name="Submissions S."/>
        </authorList>
    </citation>
    <scope>NUCLEOTIDE SEQUENCE [LARGE SCALE GENOMIC DNA]</scope>
    <source>
        <strain evidence="4 5">PA</strain>
    </source>
</reference>
<accession>A0ABY1IJD7</accession>
<feature type="domain" description="Leucine rich repeat variant" evidence="3">
    <location>
        <begin position="10"/>
        <end position="66"/>
    </location>
</feature>
<evidence type="ECO:0000259" key="3">
    <source>
        <dbReference type="Pfam" id="PF25591"/>
    </source>
</evidence>
<evidence type="ECO:0000313" key="5">
    <source>
        <dbReference type="Proteomes" id="UP000184390"/>
    </source>
</evidence>
<comment type="caution">
    <text evidence="4">The sequence shown here is derived from an EMBL/GenBank/DDBJ whole genome shotgun (WGS) entry which is preliminary data.</text>
</comment>
<keyword evidence="2" id="KW-1133">Transmembrane helix</keyword>
<feature type="region of interest" description="Disordered" evidence="1">
    <location>
        <begin position="204"/>
        <end position="243"/>
    </location>
</feature>
<sequence>MSQAQDELIARAQDPTTPWAELHELAQNYPGLRPYVARNPNTYPDLLNWLGSLGDAAVDAALASRPSGAGPISPIDPAAMSGPSTRAMPGTIAVPPAARSAATAQAAQPMDPAWAAQQASPQAFQPAYQQPGYAGVAQQPQYSYAQGYDQQPLLPGVGEPVPPRKESHQRSNLFLWFLALLVLALIGGIVFWVLTEDDDATKASRANTDQPVASATAQDGAPPTPSASASASPTGKKAFPAPSDATELGAFTAPSGNISCTLTDSGATCIIKEHSFSQGGCTSSPYEATVGNGEATGKCTTSFSGGGVTLNYGASAKHGDYACTSSESGISCWSQVTGKGFTLSRESVQSTSKN</sequence>
<dbReference type="InterPro" id="IPR057893">
    <property type="entry name" value="LRV_2"/>
</dbReference>
<organism evidence="4 5">
    <name type="scientific">Actinomyces denticolens</name>
    <dbReference type="NCBI Taxonomy" id="52767"/>
    <lineage>
        <taxon>Bacteria</taxon>
        <taxon>Bacillati</taxon>
        <taxon>Actinomycetota</taxon>
        <taxon>Actinomycetes</taxon>
        <taxon>Actinomycetales</taxon>
        <taxon>Actinomycetaceae</taxon>
        <taxon>Actinomyces</taxon>
    </lineage>
</organism>
<evidence type="ECO:0000256" key="1">
    <source>
        <dbReference type="SAM" id="MobiDB-lite"/>
    </source>
</evidence>
<keyword evidence="2" id="KW-0472">Membrane</keyword>
<proteinExistence type="predicted"/>
<dbReference type="Pfam" id="PF25591">
    <property type="entry name" value="LRV_2"/>
    <property type="match status" value="1"/>
</dbReference>
<gene>
    <name evidence="4" type="ORF">SAMN05216246_1177</name>
</gene>
<dbReference type="EMBL" id="FQYL01000017">
    <property type="protein sequence ID" value="SHJ25820.1"/>
    <property type="molecule type" value="Genomic_DNA"/>
</dbReference>
<protein>
    <recommendedName>
        <fullName evidence="3">Leucine rich repeat variant domain-containing protein</fullName>
    </recommendedName>
</protein>
<dbReference type="Proteomes" id="UP000184390">
    <property type="component" value="Unassembled WGS sequence"/>
</dbReference>
<name>A0ABY1IJD7_9ACTO</name>
<feature type="transmembrane region" description="Helical" evidence="2">
    <location>
        <begin position="173"/>
        <end position="194"/>
    </location>
</feature>
<feature type="compositionally biased region" description="Polar residues" evidence="1">
    <location>
        <begin position="204"/>
        <end position="217"/>
    </location>
</feature>
<keyword evidence="5" id="KW-1185">Reference proteome</keyword>
<keyword evidence="2" id="KW-0812">Transmembrane</keyword>
<dbReference type="RefSeq" id="WP_073454380.1">
    <property type="nucleotide sequence ID" value="NZ_FQYL01000017.1"/>
</dbReference>
<evidence type="ECO:0000256" key="2">
    <source>
        <dbReference type="SAM" id="Phobius"/>
    </source>
</evidence>
<evidence type="ECO:0000313" key="4">
    <source>
        <dbReference type="EMBL" id="SHJ25820.1"/>
    </source>
</evidence>